<proteinExistence type="predicted"/>
<dbReference type="RefSeq" id="WP_338229934.1">
    <property type="nucleotide sequence ID" value="NZ_BTPE01000014.1"/>
</dbReference>
<evidence type="ECO:0000313" key="2">
    <source>
        <dbReference type="Proteomes" id="UP001307705"/>
    </source>
</evidence>
<organism evidence="1 2">
    <name type="scientific">Algoriphagus taiwanensis</name>
    <dbReference type="NCBI Taxonomy" id="1445656"/>
    <lineage>
        <taxon>Bacteria</taxon>
        <taxon>Pseudomonadati</taxon>
        <taxon>Bacteroidota</taxon>
        <taxon>Cytophagia</taxon>
        <taxon>Cytophagales</taxon>
        <taxon>Cyclobacteriaceae</taxon>
        <taxon>Algoriphagus</taxon>
    </lineage>
</organism>
<keyword evidence="2" id="KW-1185">Reference proteome</keyword>
<gene>
    <name evidence="1" type="ORF">Ataiwa_33770</name>
</gene>
<dbReference type="Pfam" id="PF04338">
    <property type="entry name" value="DUF481"/>
    <property type="match status" value="1"/>
</dbReference>
<dbReference type="EMBL" id="BTPE01000014">
    <property type="protein sequence ID" value="GMQ35104.1"/>
    <property type="molecule type" value="Genomic_DNA"/>
</dbReference>
<comment type="caution">
    <text evidence="1">The sequence shown here is derived from an EMBL/GenBank/DDBJ whole genome shotgun (WGS) entry which is preliminary data.</text>
</comment>
<evidence type="ECO:0000313" key="1">
    <source>
        <dbReference type="EMBL" id="GMQ35104.1"/>
    </source>
</evidence>
<dbReference type="InterPro" id="IPR007433">
    <property type="entry name" value="DUF481"/>
</dbReference>
<accession>A0ABQ6Q4J8</accession>
<reference evidence="1 2" key="1">
    <citation type="submission" date="2023-08" db="EMBL/GenBank/DDBJ databases">
        <title>Draft genome sequence of Algoriphagus taiwanensis.</title>
        <authorList>
            <person name="Takatani N."/>
            <person name="Hosokawa M."/>
            <person name="Sawabe T."/>
        </authorList>
    </citation>
    <scope>NUCLEOTIDE SEQUENCE [LARGE SCALE GENOMIC DNA]</scope>
    <source>
        <strain evidence="1 2">JCM 19755</strain>
    </source>
</reference>
<evidence type="ECO:0008006" key="3">
    <source>
        <dbReference type="Google" id="ProtNLM"/>
    </source>
</evidence>
<sequence>MNKLFFGLGFFGFLWISVFGKAIAQDSLYTKYGDLLLGKIEKITAEKIYFKTAYRSAAVDIKLSEVAKVSSPEGFLLNDIRNKNWRGQLILDSTHQDMVGIRMADSVYFFRQKDIYALGKDQKKRFKDRFKLGIDLGFTRAKSENSLSLSAGMYSRYRTRRWDTNFDFQNYAAIIGPTVIGRSSFTYNLSYILPKEWFFNGRYLLFSTTEQNLDLRRNFSLSMGRYLVHRDDKVFSLSGGLVSNREQYFENPQIFKSVEGNLSTHLYGKFGENFDGMADWSFFPSLTEKGRIRNTLSLDLKYLFLNHFNIGIHYVLNTDSDPPLETENRDFILELKFGWTVHRR</sequence>
<protein>
    <recommendedName>
        <fullName evidence="3">DUF481 domain-containing protein</fullName>
    </recommendedName>
</protein>
<dbReference type="Proteomes" id="UP001307705">
    <property type="component" value="Unassembled WGS sequence"/>
</dbReference>
<name>A0ABQ6Q4J8_9BACT</name>